<accession>A0A3A5K4L5</accession>
<dbReference type="RefSeq" id="WP_120018952.1">
    <property type="nucleotide sequence ID" value="NZ_QZWZ01000063.1"/>
</dbReference>
<protein>
    <submittedName>
        <fullName evidence="2">Uncharacterized protein</fullName>
    </submittedName>
</protein>
<reference evidence="2 3" key="1">
    <citation type="submission" date="2018-09" db="EMBL/GenBank/DDBJ databases">
        <title>Mesorhizobium carmichaelinearum sp. nov. isolated from Carmichaelinea spp. root nodules in New Zealand.</title>
        <authorList>
            <person name="De Meyer S.E."/>
        </authorList>
    </citation>
    <scope>NUCLEOTIDE SEQUENCE [LARGE SCALE GENOMIC DNA]</scope>
    <source>
        <strain evidence="2 3">ICMP19557</strain>
    </source>
</reference>
<dbReference type="AlphaFoldDB" id="A0A3A5K4L5"/>
<organism evidence="2 3">
    <name type="scientific">Mesorhizobium waimense</name>
    <dbReference type="NCBI Taxonomy" id="1300307"/>
    <lineage>
        <taxon>Bacteria</taxon>
        <taxon>Pseudomonadati</taxon>
        <taxon>Pseudomonadota</taxon>
        <taxon>Alphaproteobacteria</taxon>
        <taxon>Hyphomicrobiales</taxon>
        <taxon>Phyllobacteriaceae</taxon>
        <taxon>Mesorhizobium</taxon>
    </lineage>
</organism>
<gene>
    <name evidence="2" type="ORF">D3227_36445</name>
</gene>
<evidence type="ECO:0000313" key="3">
    <source>
        <dbReference type="Proteomes" id="UP000272706"/>
    </source>
</evidence>
<dbReference type="OrthoDB" id="9990650at2"/>
<keyword evidence="1" id="KW-0472">Membrane</keyword>
<feature type="transmembrane region" description="Helical" evidence="1">
    <location>
        <begin position="198"/>
        <end position="221"/>
    </location>
</feature>
<feature type="transmembrane region" description="Helical" evidence="1">
    <location>
        <begin position="119"/>
        <end position="137"/>
    </location>
</feature>
<sequence>MAAEEGLNVVNGDSAEDATYDRLRERALAVLLAGVSDDERADIQQFVRKLDEKALSAVEAQKILKAIVSESQTLLPGMRGAGWWNVAFDILQSPPFYFFFGCLLLALAFLTSQEGLNTSLTFLVAMLGVAILLYGTGSQAVGTFGSNPELAAQLLQEREEAKATVTRLVEPAEGGEAPQPKAPDAPASALPKAISPGAANLVVAGGAAVLTAFFGWGVITYQNQIRQVFRDYDQYTKVRLEFCDAAVNECTDPNVLDNVALKTPEAGRSELTDDTLRKILQSAYLETGLGERAYGKEDDNGLEFIVFERDLGESGRIKLHGAAAEQGTTKYAADLSYFSFRSLVGNGEQNDQCLVRVSQDSCLFIITVRDAVDVNRVPRVVIRAVLSAQSLVVESEDPVVPR</sequence>
<dbReference type="EMBL" id="QZWZ01000063">
    <property type="protein sequence ID" value="RJT27264.1"/>
    <property type="molecule type" value="Genomic_DNA"/>
</dbReference>
<dbReference type="Proteomes" id="UP000272706">
    <property type="component" value="Unassembled WGS sequence"/>
</dbReference>
<proteinExistence type="predicted"/>
<keyword evidence="3" id="KW-1185">Reference proteome</keyword>
<evidence type="ECO:0000256" key="1">
    <source>
        <dbReference type="SAM" id="Phobius"/>
    </source>
</evidence>
<keyword evidence="1" id="KW-1133">Transmembrane helix</keyword>
<comment type="caution">
    <text evidence="2">The sequence shown here is derived from an EMBL/GenBank/DDBJ whole genome shotgun (WGS) entry which is preliminary data.</text>
</comment>
<evidence type="ECO:0000313" key="2">
    <source>
        <dbReference type="EMBL" id="RJT27264.1"/>
    </source>
</evidence>
<keyword evidence="1" id="KW-0812">Transmembrane</keyword>
<feature type="transmembrane region" description="Helical" evidence="1">
    <location>
        <begin position="95"/>
        <end position="112"/>
    </location>
</feature>
<name>A0A3A5K4L5_9HYPH</name>